<gene>
    <name evidence="1" type="ORF">RAG0_14334</name>
</gene>
<reference evidence="2" key="1">
    <citation type="submission" date="2016-03" db="EMBL/GenBank/DDBJ databases">
        <authorList>
            <person name="Guldener U."/>
        </authorList>
    </citation>
    <scope>NUCLEOTIDE SEQUENCE [LARGE SCALE GENOMIC DNA]</scope>
    <source>
        <strain evidence="2">04CH-RAC-A.6.1</strain>
    </source>
</reference>
<proteinExistence type="predicted"/>
<dbReference type="OrthoDB" id="10254945at2759"/>
<dbReference type="Proteomes" id="UP000178912">
    <property type="component" value="Unassembled WGS sequence"/>
</dbReference>
<keyword evidence="2" id="KW-1185">Reference proteome</keyword>
<evidence type="ECO:0000313" key="2">
    <source>
        <dbReference type="Proteomes" id="UP000178912"/>
    </source>
</evidence>
<name>A0A1E1LGT6_9HELO</name>
<dbReference type="EMBL" id="FJUX01000117">
    <property type="protein sequence ID" value="CZT09644.1"/>
    <property type="molecule type" value="Genomic_DNA"/>
</dbReference>
<protein>
    <submittedName>
        <fullName evidence="1">Uncharacterized protein</fullName>
    </submittedName>
</protein>
<dbReference type="AlphaFoldDB" id="A0A1E1LGT6"/>
<sequence length="809" mass="92727">MATQTGLARIYGHPTGKKGEIDHRILKTKTSLKSGLTPSFPLPFSADKNKDHRRLEAYQRIRFHGFSAAELQVSESLAPYHDPADKKLLNSPTSTNFTWPIHPVFGRPRWQEKLPKHQALFPLGNGRPGFWQVDHPVVWRILEPGQSDLIVFRRSSARKIRLASTLRFDDVKADTRDSTEACYPVHERQHCLVMVNRPPQSPLPTELFRWDTLLAGEYSQIPVKEYPKDYDYTERGMRYRLTPRSPQTIHQDRIDVNRILMDLSKKVSFHLCSGDINMDTGDRKQHNTTGLTEFCHHGNTIVWFSFENLEPLLNDQITAAERMMCNFKNATILLHELTHAFWWEIWEKKSVRPGSPGKPLAKEPYIGADFFAELTTINTWNAKDFIVLAEYPILTHRKADDWKHQIYFPVPLTHYFNVNDPNFWTTRVQSLGGKAAHLDPKKVGSGWDGKESELDRATGSENVDMAIYSFETKDIFIVNKENARRAQRGGIIEAIGALDRGERPAGMKGPNLPTPADKSANVIGLRDMATRSTDERNNEIAAYFDDSRLIMAVDTMGKMSESVLYSHLIRTVGLGREFVTPAEFRQFLKACQKAKVKFSWAEVNRGPRPTQGVVRFVKYGWSPDDGVYPGGPYLPMPRVYQPPSKERLDQFDSCVKHMMSWFSHYTEEGHRDQDFNVFCDWINYSFLSEYPGQAAFFTRQDVLCCIYDWEARGERWTIGPLDLPEGNPLFRYPSVVRKLADGWEPKAIAQKGVAQKVTKKRKVPEDEDEDEEMMIEGGERPVVCGMEPLSRKRRMARGLDGLWQVQSGV</sequence>
<organism evidence="1 2">
    <name type="scientific">Rhynchosporium agropyri</name>
    <dbReference type="NCBI Taxonomy" id="914238"/>
    <lineage>
        <taxon>Eukaryota</taxon>
        <taxon>Fungi</taxon>
        <taxon>Dikarya</taxon>
        <taxon>Ascomycota</taxon>
        <taxon>Pezizomycotina</taxon>
        <taxon>Leotiomycetes</taxon>
        <taxon>Helotiales</taxon>
        <taxon>Ploettnerulaceae</taxon>
        <taxon>Rhynchosporium</taxon>
    </lineage>
</organism>
<accession>A0A1E1LGT6</accession>
<evidence type="ECO:0000313" key="1">
    <source>
        <dbReference type="EMBL" id="CZT09644.1"/>
    </source>
</evidence>